<sequence>MYPAIHRKTTKITARIVHGVSLDLYQERTLSLRKMRLLGKELREFLFFVCSLQFWRMAVAWSIALVASYLQLFVPSYYSQKSYSYHRCFPVKSFFRPVCIITGATSGLGAAAARALSKEGFTIVLVGRTSKALLKIAMEIQNVNEEAHLKAFEVDISSFQSIYDFRKSLEKWLRDSDMHLSVHLLINNAGVLATSPRKTAEGYDEMMATNYIGAFCLTQLLLPLLINSPVPSRIVNVTSFTHRSVSLAQTDKQAVTGGSFLQAKQYPFAEVYAYSKFCLLLFSYALHWQIGSSEKARHVSVILADPGFVETNIMREVPAFISSTAFGVAKLMCLLQSPDDGVRAIIDAALAPPETSGVYFFGGNGRTIKSSPLSYSEKLAKELWATSHDLFRELELACKES</sequence>
<name>A0AAN7KMG3_TRANT</name>
<evidence type="ECO:0000256" key="2">
    <source>
        <dbReference type="ARBA" id="ARBA00023002"/>
    </source>
</evidence>
<evidence type="ECO:0000256" key="3">
    <source>
        <dbReference type="SAM" id="Phobius"/>
    </source>
</evidence>
<organism evidence="4 5">
    <name type="scientific">Trapa natans</name>
    <name type="common">Water chestnut</name>
    <dbReference type="NCBI Taxonomy" id="22666"/>
    <lineage>
        <taxon>Eukaryota</taxon>
        <taxon>Viridiplantae</taxon>
        <taxon>Streptophyta</taxon>
        <taxon>Embryophyta</taxon>
        <taxon>Tracheophyta</taxon>
        <taxon>Spermatophyta</taxon>
        <taxon>Magnoliopsida</taxon>
        <taxon>eudicotyledons</taxon>
        <taxon>Gunneridae</taxon>
        <taxon>Pentapetalae</taxon>
        <taxon>rosids</taxon>
        <taxon>malvids</taxon>
        <taxon>Myrtales</taxon>
        <taxon>Lythraceae</taxon>
        <taxon>Trapa</taxon>
    </lineage>
</organism>
<evidence type="ECO:0000313" key="4">
    <source>
        <dbReference type="EMBL" id="KAK4769335.1"/>
    </source>
</evidence>
<dbReference type="InterPro" id="IPR036291">
    <property type="entry name" value="NAD(P)-bd_dom_sf"/>
</dbReference>
<keyword evidence="3" id="KW-0812">Transmembrane</keyword>
<keyword evidence="3" id="KW-1133">Transmembrane helix</keyword>
<keyword evidence="3" id="KW-0472">Membrane</keyword>
<evidence type="ECO:0000256" key="1">
    <source>
        <dbReference type="ARBA" id="ARBA00006484"/>
    </source>
</evidence>
<dbReference type="Pfam" id="PF00106">
    <property type="entry name" value="adh_short"/>
    <property type="match status" value="1"/>
</dbReference>
<dbReference type="Gene3D" id="3.40.50.720">
    <property type="entry name" value="NAD(P)-binding Rossmann-like Domain"/>
    <property type="match status" value="1"/>
</dbReference>
<proteinExistence type="inferred from homology"/>
<dbReference type="GO" id="GO:0016491">
    <property type="term" value="F:oxidoreductase activity"/>
    <property type="evidence" value="ECO:0007669"/>
    <property type="project" value="UniProtKB-KW"/>
</dbReference>
<dbReference type="InterPro" id="IPR002347">
    <property type="entry name" value="SDR_fam"/>
</dbReference>
<dbReference type="PANTHER" id="PTHR24320">
    <property type="entry name" value="RETINOL DEHYDROGENASE"/>
    <property type="match status" value="1"/>
</dbReference>
<gene>
    <name evidence="4" type="ORF">SAY86_027485</name>
</gene>
<comment type="similarity">
    <text evidence="1">Belongs to the short-chain dehydrogenases/reductases (SDR) family.</text>
</comment>
<dbReference type="Proteomes" id="UP001346149">
    <property type="component" value="Unassembled WGS sequence"/>
</dbReference>
<comment type="caution">
    <text evidence="4">The sequence shown here is derived from an EMBL/GenBank/DDBJ whole genome shotgun (WGS) entry which is preliminary data.</text>
</comment>
<reference evidence="4 5" key="1">
    <citation type="journal article" date="2023" name="Hortic Res">
        <title>Pangenome of water caltrop reveals structural variations and asymmetric subgenome divergence after allopolyploidization.</title>
        <authorList>
            <person name="Zhang X."/>
            <person name="Chen Y."/>
            <person name="Wang L."/>
            <person name="Yuan Y."/>
            <person name="Fang M."/>
            <person name="Shi L."/>
            <person name="Lu R."/>
            <person name="Comes H.P."/>
            <person name="Ma Y."/>
            <person name="Chen Y."/>
            <person name="Huang G."/>
            <person name="Zhou Y."/>
            <person name="Zheng Z."/>
            <person name="Qiu Y."/>
        </authorList>
    </citation>
    <scope>NUCLEOTIDE SEQUENCE [LARGE SCALE GENOMIC DNA]</scope>
    <source>
        <strain evidence="4">F231</strain>
    </source>
</reference>
<dbReference type="PRINTS" id="PR00081">
    <property type="entry name" value="GDHRDH"/>
</dbReference>
<evidence type="ECO:0000313" key="5">
    <source>
        <dbReference type="Proteomes" id="UP001346149"/>
    </source>
</evidence>
<dbReference type="AlphaFoldDB" id="A0AAN7KMG3"/>
<dbReference type="PANTHER" id="PTHR24320:SF227">
    <property type="entry name" value="RETINOL DEHYDROGENASE 11"/>
    <property type="match status" value="1"/>
</dbReference>
<accession>A0AAN7KMG3</accession>
<keyword evidence="5" id="KW-1185">Reference proteome</keyword>
<dbReference type="SUPFAM" id="SSF51735">
    <property type="entry name" value="NAD(P)-binding Rossmann-fold domains"/>
    <property type="match status" value="1"/>
</dbReference>
<protein>
    <submittedName>
        <fullName evidence="4">Uncharacterized protein</fullName>
    </submittedName>
</protein>
<dbReference type="EMBL" id="JAXQNO010000021">
    <property type="protein sequence ID" value="KAK4769335.1"/>
    <property type="molecule type" value="Genomic_DNA"/>
</dbReference>
<keyword evidence="2" id="KW-0560">Oxidoreductase</keyword>
<feature type="transmembrane region" description="Helical" evidence="3">
    <location>
        <begin position="45"/>
        <end position="74"/>
    </location>
</feature>